<dbReference type="SUPFAM" id="SSF51658">
    <property type="entry name" value="Xylose isomerase-like"/>
    <property type="match status" value="1"/>
</dbReference>
<name>A0A6H2DP79_9SPHN</name>
<evidence type="ECO:0000313" key="2">
    <source>
        <dbReference type="EMBL" id="QJB70144.1"/>
    </source>
</evidence>
<dbReference type="PANTHER" id="PTHR12110:SF48">
    <property type="entry name" value="BLL3656 PROTEIN"/>
    <property type="match status" value="1"/>
</dbReference>
<dbReference type="AlphaFoldDB" id="A0A6H2DP79"/>
<sequence>MRELALHQITMMDGGPEGLVRFAAEMRLRRVCLFTASPRHAGGSNMFPVVDADNAGSFKKFLRDHHVSIINAEYFPIMPDCDVSEYTGALELAADLGATRAVTHIHETSIIRAEDQLAKLCALATSLGMEVGLEFTGFAKGCDSLIAAKAWHDRMGQANLKIAIDALHLFRTGGALEQMEALDPEMIGYAQICDGPDFRLSDDYIAEAMNRQIPGDGIFPLKEFVTLLGDHVDIDIEVPHTGGISPKAWATRAVHASQSLLQ</sequence>
<feature type="domain" description="Xylose isomerase-like TIM barrel" evidence="1">
    <location>
        <begin position="22"/>
        <end position="242"/>
    </location>
</feature>
<dbReference type="GO" id="GO:0016853">
    <property type="term" value="F:isomerase activity"/>
    <property type="evidence" value="ECO:0007669"/>
    <property type="project" value="UniProtKB-KW"/>
</dbReference>
<dbReference type="KEGG" id="phao:HF685_13300"/>
<dbReference type="Gene3D" id="3.20.20.150">
    <property type="entry name" value="Divalent-metal-dependent TIM barrel enzymes"/>
    <property type="match status" value="1"/>
</dbReference>
<protein>
    <submittedName>
        <fullName evidence="2">Sugar phosphate isomerase/epimerase</fullName>
    </submittedName>
</protein>
<dbReference type="InterPro" id="IPR036237">
    <property type="entry name" value="Xyl_isomerase-like_sf"/>
</dbReference>
<dbReference type="InterPro" id="IPR013022">
    <property type="entry name" value="Xyl_isomerase-like_TIM-brl"/>
</dbReference>
<proteinExistence type="predicted"/>
<gene>
    <name evidence="2" type="ORF">HF685_13300</name>
</gene>
<accession>A0A6H2DP79</accession>
<dbReference type="Proteomes" id="UP000501600">
    <property type="component" value="Chromosome"/>
</dbReference>
<dbReference type="EMBL" id="CP051217">
    <property type="protein sequence ID" value="QJB70144.1"/>
    <property type="molecule type" value="Genomic_DNA"/>
</dbReference>
<evidence type="ECO:0000259" key="1">
    <source>
        <dbReference type="Pfam" id="PF01261"/>
    </source>
</evidence>
<keyword evidence="3" id="KW-1185">Reference proteome</keyword>
<dbReference type="Pfam" id="PF01261">
    <property type="entry name" value="AP_endonuc_2"/>
    <property type="match status" value="1"/>
</dbReference>
<evidence type="ECO:0000313" key="3">
    <source>
        <dbReference type="Proteomes" id="UP000501600"/>
    </source>
</evidence>
<reference evidence="2 3" key="1">
    <citation type="submission" date="2020-04" db="EMBL/GenBank/DDBJ databases">
        <title>Genome sequence for Sphingorhabdus sp. strain M1.</title>
        <authorList>
            <person name="Park S.-J."/>
        </authorList>
    </citation>
    <scope>NUCLEOTIDE SEQUENCE [LARGE SCALE GENOMIC DNA]</scope>
    <source>
        <strain evidence="2 3">JK6</strain>
    </source>
</reference>
<dbReference type="RefSeq" id="WP_168820410.1">
    <property type="nucleotide sequence ID" value="NZ_CP051217.1"/>
</dbReference>
<organism evidence="2 3">
    <name type="scientific">Parasphingorhabdus halotolerans</name>
    <dbReference type="NCBI Taxonomy" id="2725558"/>
    <lineage>
        <taxon>Bacteria</taxon>
        <taxon>Pseudomonadati</taxon>
        <taxon>Pseudomonadota</taxon>
        <taxon>Alphaproteobacteria</taxon>
        <taxon>Sphingomonadales</taxon>
        <taxon>Sphingomonadaceae</taxon>
        <taxon>Parasphingorhabdus</taxon>
    </lineage>
</organism>
<keyword evidence="2" id="KW-0413">Isomerase</keyword>
<dbReference type="InterPro" id="IPR050312">
    <property type="entry name" value="IolE/XylAMocC-like"/>
</dbReference>
<dbReference type="PANTHER" id="PTHR12110">
    <property type="entry name" value="HYDROXYPYRUVATE ISOMERASE"/>
    <property type="match status" value="1"/>
</dbReference>